<dbReference type="Proteomes" id="UP000811609">
    <property type="component" value="Chromosome 6"/>
</dbReference>
<comment type="caution">
    <text evidence="1">The sequence shown here is derived from an EMBL/GenBank/DDBJ whole genome shotgun (WGS) entry which is preliminary data.</text>
</comment>
<name>A0A8T1QBC8_CARIL</name>
<evidence type="ECO:0000313" key="2">
    <source>
        <dbReference type="Proteomes" id="UP000811609"/>
    </source>
</evidence>
<sequence length="45" mass="5119">MGLHNTISLNASDHFEFDHLAKRVLGGKRNDPYVIHIRMISGRNS</sequence>
<reference evidence="1" key="1">
    <citation type="submission" date="2020-12" db="EMBL/GenBank/DDBJ databases">
        <title>WGS assembly of Carya illinoinensis cv. Pawnee.</title>
        <authorList>
            <person name="Platts A."/>
            <person name="Shu S."/>
            <person name="Wright S."/>
            <person name="Barry K."/>
            <person name="Edger P."/>
            <person name="Pires J.C."/>
            <person name="Schmutz J."/>
        </authorList>
    </citation>
    <scope>NUCLEOTIDE SEQUENCE</scope>
    <source>
        <tissue evidence="1">Leaf</tissue>
    </source>
</reference>
<keyword evidence="2" id="KW-1185">Reference proteome</keyword>
<organism evidence="1 2">
    <name type="scientific">Carya illinoinensis</name>
    <name type="common">Pecan</name>
    <dbReference type="NCBI Taxonomy" id="32201"/>
    <lineage>
        <taxon>Eukaryota</taxon>
        <taxon>Viridiplantae</taxon>
        <taxon>Streptophyta</taxon>
        <taxon>Embryophyta</taxon>
        <taxon>Tracheophyta</taxon>
        <taxon>Spermatophyta</taxon>
        <taxon>Magnoliopsida</taxon>
        <taxon>eudicotyledons</taxon>
        <taxon>Gunneridae</taxon>
        <taxon>Pentapetalae</taxon>
        <taxon>rosids</taxon>
        <taxon>fabids</taxon>
        <taxon>Fagales</taxon>
        <taxon>Juglandaceae</taxon>
        <taxon>Carya</taxon>
    </lineage>
</organism>
<accession>A0A8T1QBC8</accession>
<dbReference type="EMBL" id="CM031814">
    <property type="protein sequence ID" value="KAG6651675.1"/>
    <property type="molecule type" value="Genomic_DNA"/>
</dbReference>
<protein>
    <submittedName>
        <fullName evidence="1">Uncharacterized protein</fullName>
    </submittedName>
</protein>
<gene>
    <name evidence="1" type="ORF">CIPAW_06G129100</name>
</gene>
<proteinExistence type="predicted"/>
<dbReference type="AlphaFoldDB" id="A0A8T1QBC8"/>
<evidence type="ECO:0000313" key="1">
    <source>
        <dbReference type="EMBL" id="KAG6651675.1"/>
    </source>
</evidence>